<dbReference type="GO" id="GO:0005524">
    <property type="term" value="F:ATP binding"/>
    <property type="evidence" value="ECO:0007669"/>
    <property type="project" value="InterPro"/>
</dbReference>
<protein>
    <recommendedName>
        <fullName evidence="2">ATPase AAA-type core domain-containing protein</fullName>
    </recommendedName>
</protein>
<feature type="compositionally biased region" description="Basic and acidic residues" evidence="1">
    <location>
        <begin position="395"/>
        <end position="408"/>
    </location>
</feature>
<dbReference type="InterPro" id="IPR027417">
    <property type="entry name" value="P-loop_NTPase"/>
</dbReference>
<reference evidence="3" key="1">
    <citation type="journal article" date="2021" name="Mol. Ecol. Resour.">
        <title>Phylogenomic analyses of the genus Drosophila reveals genomic signals of climate adaptation.</title>
        <authorList>
            <person name="Li F."/>
            <person name="Rane R.V."/>
            <person name="Luria V."/>
            <person name="Xiong Z."/>
            <person name="Chen J."/>
            <person name="Li Z."/>
            <person name="Catullo R.A."/>
            <person name="Griffin P.C."/>
            <person name="Schiffer M."/>
            <person name="Pearce S."/>
            <person name="Lee S.F."/>
            <person name="McElroy K."/>
            <person name="Stocker A."/>
            <person name="Shirriffs J."/>
            <person name="Cockerell F."/>
            <person name="Coppin C."/>
            <person name="Sgro C.M."/>
            <person name="Karger A."/>
            <person name="Cain J.W."/>
            <person name="Weber J.A."/>
            <person name="Santpere G."/>
            <person name="Kirschner M.W."/>
            <person name="Hoffmann A.A."/>
            <person name="Oakeshott J.G."/>
            <person name="Zhang G."/>
        </authorList>
    </citation>
    <scope>NUCLEOTIDE SEQUENCE</scope>
    <source>
        <strain evidence="3">BGI-SZ-2011g</strain>
    </source>
</reference>
<dbReference type="InterPro" id="IPR036122">
    <property type="entry name" value="CaM-bd_dom_sf"/>
</dbReference>
<dbReference type="GO" id="GO:0005516">
    <property type="term" value="F:calmodulin binding"/>
    <property type="evidence" value="ECO:0007669"/>
    <property type="project" value="InterPro"/>
</dbReference>
<gene>
    <name evidence="3" type="ORF">KR093_003160</name>
</gene>
<organism evidence="3 4">
    <name type="scientific">Drosophila rubida</name>
    <dbReference type="NCBI Taxonomy" id="30044"/>
    <lineage>
        <taxon>Eukaryota</taxon>
        <taxon>Metazoa</taxon>
        <taxon>Ecdysozoa</taxon>
        <taxon>Arthropoda</taxon>
        <taxon>Hexapoda</taxon>
        <taxon>Insecta</taxon>
        <taxon>Pterygota</taxon>
        <taxon>Neoptera</taxon>
        <taxon>Endopterygota</taxon>
        <taxon>Diptera</taxon>
        <taxon>Brachycera</taxon>
        <taxon>Muscomorpha</taxon>
        <taxon>Ephydroidea</taxon>
        <taxon>Drosophilidae</taxon>
        <taxon>Drosophila</taxon>
    </lineage>
</organism>
<dbReference type="GO" id="GO:0016887">
    <property type="term" value="F:ATP hydrolysis activity"/>
    <property type="evidence" value="ECO:0007669"/>
    <property type="project" value="InterPro"/>
</dbReference>
<evidence type="ECO:0000256" key="1">
    <source>
        <dbReference type="SAM" id="MobiDB-lite"/>
    </source>
</evidence>
<dbReference type="Proteomes" id="UP001200034">
    <property type="component" value="Unassembled WGS sequence"/>
</dbReference>
<dbReference type="SUPFAM" id="SSF52540">
    <property type="entry name" value="P-loop containing nucleoside triphosphate hydrolases"/>
    <property type="match status" value="1"/>
</dbReference>
<feature type="region of interest" description="Disordered" evidence="1">
    <location>
        <begin position="387"/>
        <end position="427"/>
    </location>
</feature>
<dbReference type="InterPro" id="IPR003959">
    <property type="entry name" value="ATPase_AAA_core"/>
</dbReference>
<keyword evidence="4" id="KW-1185">Reference proteome</keyword>
<name>A0AAD4K0T4_9MUSC</name>
<dbReference type="GO" id="GO:0016020">
    <property type="term" value="C:membrane"/>
    <property type="evidence" value="ECO:0007669"/>
    <property type="project" value="InterPro"/>
</dbReference>
<comment type="caution">
    <text evidence="3">The sequence shown here is derived from an EMBL/GenBank/DDBJ whole genome shotgun (WGS) entry which is preliminary data.</text>
</comment>
<dbReference type="EMBL" id="JAJJHW010002585">
    <property type="protein sequence ID" value="KAH8370364.1"/>
    <property type="molecule type" value="Genomic_DNA"/>
</dbReference>
<dbReference type="Pfam" id="PF00004">
    <property type="entry name" value="AAA"/>
    <property type="match status" value="1"/>
</dbReference>
<dbReference type="InterPro" id="IPR052267">
    <property type="entry name" value="N-DRC_Component"/>
</dbReference>
<dbReference type="PANTHER" id="PTHR14690">
    <property type="entry name" value="IQ MOTIF CONTAINING WITH AAA DOMAIN 1"/>
    <property type="match status" value="1"/>
</dbReference>
<dbReference type="Gene3D" id="3.40.50.300">
    <property type="entry name" value="P-loop containing nucleotide triphosphate hydrolases"/>
    <property type="match status" value="1"/>
</dbReference>
<dbReference type="Gene3D" id="1.10.8.60">
    <property type="match status" value="1"/>
</dbReference>
<dbReference type="SUPFAM" id="SSF81327">
    <property type="entry name" value="Small-conductance potassium channel"/>
    <property type="match status" value="1"/>
</dbReference>
<evidence type="ECO:0000259" key="2">
    <source>
        <dbReference type="Pfam" id="PF00004"/>
    </source>
</evidence>
<evidence type="ECO:0000313" key="3">
    <source>
        <dbReference type="EMBL" id="KAH8370364.1"/>
    </source>
</evidence>
<accession>A0AAD4K0T4</accession>
<dbReference type="PROSITE" id="PS50096">
    <property type="entry name" value="IQ"/>
    <property type="match status" value="1"/>
</dbReference>
<proteinExistence type="predicted"/>
<dbReference type="GO" id="GO:0015269">
    <property type="term" value="F:calcium-activated potassium channel activity"/>
    <property type="evidence" value="ECO:0007669"/>
    <property type="project" value="InterPro"/>
</dbReference>
<feature type="domain" description="ATPase AAA-type core" evidence="2">
    <location>
        <begin position="624"/>
        <end position="753"/>
    </location>
</feature>
<sequence>MPFDVNHKLWIATSKDIGQLLKKQMRLKTIDPPEEKALSFKILCELYVLYVELVNKLTYIYFNTFQVQKRVIVRTLVENATQQLMLLKEELKEIELSEYVYMDRVLISRKLTPRDLMVWRSPQFLYRRPLDIQNILSKNKIYMNDEEKEATAAEDWIKVTKAVKLIQAHERARRARLYKANIKYDKKKYLEVQQRKKVNYMFTFKPNQAMSIPVKRTVFNADFIKAEDSCADLRNKDDNIEDVIDEQERINNLRNNAARVIQSWWRTYKTKKIYKIKKQFKKELLGIKKIRQLKKPNQFANSVLEMYKNEKLKQQLDEDFAKLIMDERTRLLQIRTPWMMEDISDHIRAWFEEFYDKTGNFHPYPDPVKNGTVLVVIDETMSPMEFQESLNKKPMTKEEKQKLKDKLKAEKKKKRDKLKQQKIKDAKRRKKLKDAGIIDIGYIVSSSKPIVKIEQTMKQFSIDWRNVDEYLNKNHDPIKEWVTEEQMEVIHQELRQLVDEYMRIEYELLREAWAKDKKVPYKALKVKNAKVKKSKKKRRKPFDPTEDRTLDSLYNELKDDGVIEIVSHKDFDEFIADFNFLADDTRDKEDNLTTVGPAKGDIKMVIQESMMGMSEFDISKPKSILLVGPLNSGKKLLCNIIASELDAVFINISPEKTVKYVDDLNMFLHKVMKVAKAFQPTILYIEEAHRVFAKKIPPEEVDLKPTAIASAIAKKILKPIKKTDKIVLLGTSMMPWAAKGTLKKNFKKIILIPKCDYGTSFLIWLDLMTENAPDDLETYTYSALARVLQAYNSGDITSNIARTLNIERKMRLKFEALEPKEFLEYFLSENNPPMFPPELKVMEKFTKWFGKSNKFEKMRRVLMAIKEAKQKKKK</sequence>
<dbReference type="PANTHER" id="PTHR14690:SF9">
    <property type="entry name" value="GH08353P"/>
    <property type="match status" value="1"/>
</dbReference>
<dbReference type="AlphaFoldDB" id="A0AAD4K0T4"/>
<evidence type="ECO:0000313" key="4">
    <source>
        <dbReference type="Proteomes" id="UP001200034"/>
    </source>
</evidence>